<reference evidence="2" key="1">
    <citation type="submission" date="2013-02" db="EMBL/GenBank/DDBJ databases">
        <authorList>
            <person name="Hughes D."/>
        </authorList>
    </citation>
    <scope>NUCLEOTIDE SEQUENCE</scope>
    <source>
        <strain>Durham</strain>
        <strain evidence="2">NC isolate 2 -- Noor lab</strain>
    </source>
</reference>
<evidence type="ECO:0000313" key="1">
    <source>
        <dbReference type="EnsemblMetazoa" id="MESCA009997-PA"/>
    </source>
</evidence>
<keyword evidence="2" id="KW-1185">Reference proteome</keyword>
<dbReference type="AlphaFoldDB" id="T1H1D8"/>
<protein>
    <submittedName>
        <fullName evidence="1">Uncharacterized protein</fullName>
    </submittedName>
</protein>
<dbReference type="HOGENOM" id="CLU_2388705_0_0_1"/>
<reference evidence="1" key="2">
    <citation type="submission" date="2015-06" db="UniProtKB">
        <authorList>
            <consortium name="EnsemblMetazoa"/>
        </authorList>
    </citation>
    <scope>IDENTIFICATION</scope>
</reference>
<accession>T1H1D8</accession>
<sequence>MSGKSTTDQLFTFRIPEDSAKRAAEIDTMNMITNKSRQILNYKDDIDVVGRTTSSVSSKGIWHLLPISEVFIQTRNLGPGANVRNNCLMPQSYA</sequence>
<organism evidence="1 2">
    <name type="scientific">Megaselia scalaris</name>
    <name type="common">Humpbacked fly</name>
    <name type="synonym">Phora scalaris</name>
    <dbReference type="NCBI Taxonomy" id="36166"/>
    <lineage>
        <taxon>Eukaryota</taxon>
        <taxon>Metazoa</taxon>
        <taxon>Ecdysozoa</taxon>
        <taxon>Arthropoda</taxon>
        <taxon>Hexapoda</taxon>
        <taxon>Insecta</taxon>
        <taxon>Pterygota</taxon>
        <taxon>Neoptera</taxon>
        <taxon>Endopterygota</taxon>
        <taxon>Diptera</taxon>
        <taxon>Brachycera</taxon>
        <taxon>Muscomorpha</taxon>
        <taxon>Platypezoidea</taxon>
        <taxon>Phoridae</taxon>
        <taxon>Megaseliini</taxon>
        <taxon>Megaselia</taxon>
    </lineage>
</organism>
<evidence type="ECO:0000313" key="2">
    <source>
        <dbReference type="Proteomes" id="UP000015102"/>
    </source>
</evidence>
<proteinExistence type="predicted"/>
<dbReference type="EMBL" id="CAQQ02381705">
    <property type="status" value="NOT_ANNOTATED_CDS"/>
    <property type="molecule type" value="Genomic_DNA"/>
</dbReference>
<dbReference type="EnsemblMetazoa" id="MESCA009997-RA">
    <property type="protein sequence ID" value="MESCA009997-PA"/>
    <property type="gene ID" value="MESCA009997"/>
</dbReference>
<name>T1H1D8_MEGSC</name>
<dbReference type="EMBL" id="CAQQ02381707">
    <property type="status" value="NOT_ANNOTATED_CDS"/>
    <property type="molecule type" value="Genomic_DNA"/>
</dbReference>
<dbReference type="EMBL" id="CAQQ02381706">
    <property type="status" value="NOT_ANNOTATED_CDS"/>
    <property type="molecule type" value="Genomic_DNA"/>
</dbReference>
<dbReference type="Proteomes" id="UP000015102">
    <property type="component" value="Unassembled WGS sequence"/>
</dbReference>